<dbReference type="eggNOG" id="COG5373">
    <property type="taxonomic scope" value="Bacteria"/>
</dbReference>
<feature type="transmembrane region" description="Helical" evidence="1">
    <location>
        <begin position="470"/>
        <end position="492"/>
    </location>
</feature>
<organism evidence="2 3">
    <name type="scientific">Filifactor alocis (strain ATCC 35896 / CCUG 47790 / D40 B5)</name>
    <name type="common">Fusobacterium alocis</name>
    <dbReference type="NCBI Taxonomy" id="546269"/>
    <lineage>
        <taxon>Bacteria</taxon>
        <taxon>Bacillati</taxon>
        <taxon>Bacillota</taxon>
        <taxon>Clostridia</taxon>
        <taxon>Peptostreptococcales</taxon>
        <taxon>Filifactoraceae</taxon>
        <taxon>Filifactor</taxon>
    </lineage>
</organism>
<feature type="transmembrane region" description="Helical" evidence="1">
    <location>
        <begin position="442"/>
        <end position="461"/>
    </location>
</feature>
<sequence length="984" mass="110123">MKSIKTRVEELEIQIHDLKYRMDACYRKIDEQNQIINGLQTKLQGNTALDEAVKIATEIDSLENDPNLFKEQLLEKHKIEISDIQSSEMEIHDEKTEIEKSGSSISKAETLKKKLPITTASGKKTPRFELPDVKFPKRIKTNDGKPRGEAMVGKYIIGALSALLLFVATGSFVAMIWNKMTSETKVGLIFLVGILLSGAGLKFILKDKNPIYAILLGTGAGVIYIDILSANLAFHLVDNNMTLILCLIWAILFIFLSNKIQMFFTVIIAYMGSIITLLMGLSLAHTGMDRTLLFAFMVLVCVSIVGNSFKMNKKYSVITLNMSFVSFIILFFEYYPQFQMLSSLCVAVFGVILFALYKVLSNEKELFYTTILIYTLSFIVLLISITESGSDIANLILLTFISFICVGMGVVSNKIGKKHLVVSLNLSFAAYVFSFLDNLSSFNRLALVCMVAFSAICFLLYRALSDKKKLIITTVVTCVSTLVVLIFSIFVVETDFDRVLLFAFITLVCVSMVANAYKVNKEFLTTALNLSFLSYIGLFSLTVSGCKWLALLAVIGLFTIDNILYREEENSEKSLEKIPISMINTGVAFITLYQLLISEINGKAVLIYLTIFIVAFMQYLAINLLWKNIRKPYDIFFSLVIGSVLLGINKTLFNGNISGLIVLCVILYIVGKVIHKEVNYLLIVVILLIDNIAPILLNMSINLYIQSNVMNYVYGTLNIVAFVYLLFDIYKTKHYKNLAVFKIIGLPLCLTSILLINFNATTGATAESSVLYNSITYAVIVLFMLGFVTIGYFKNWEDENFKMTDHGGVLDDSTLSSIFYVATAILYFVGIRNINFVNGTVALYVYCTFTIAIAVVQSKEILKRDVIPYFTHVLLGLKYLVLTFSILNGLLNVEIVSFLYNIAGLVVAVISIALGFKWAMKGLRDYGLCLTILVVLKFIAVDMRGENSIKRVLSMIVGAILCFAISFIYNKLSVKFRDKNSENE</sequence>
<dbReference type="HOGENOM" id="CLU_307121_0_0_9"/>
<feature type="transmembrane region" description="Helical" evidence="1">
    <location>
        <begin position="678"/>
        <end position="697"/>
    </location>
</feature>
<evidence type="ECO:0000313" key="2">
    <source>
        <dbReference type="EMBL" id="ADW16156.1"/>
    </source>
</evidence>
<feature type="transmembrane region" description="Helical" evidence="1">
    <location>
        <begin position="392"/>
        <end position="412"/>
    </location>
</feature>
<evidence type="ECO:0000256" key="1">
    <source>
        <dbReference type="SAM" id="Phobius"/>
    </source>
</evidence>
<protein>
    <recommendedName>
        <fullName evidence="4">DUF2339 domain-containing protein</fullName>
    </recommendedName>
</protein>
<feature type="transmembrane region" description="Helical" evidence="1">
    <location>
        <begin position="897"/>
        <end position="916"/>
    </location>
</feature>
<feature type="transmembrane region" description="Helical" evidence="1">
    <location>
        <begin position="212"/>
        <end position="234"/>
    </location>
</feature>
<keyword evidence="1" id="KW-1133">Transmembrane helix</keyword>
<feature type="transmembrane region" description="Helical" evidence="1">
    <location>
        <begin position="263"/>
        <end position="285"/>
    </location>
</feature>
<keyword evidence="1" id="KW-0472">Membrane</keyword>
<dbReference type="KEGG" id="faa:HMPREF0389_01710"/>
<feature type="transmembrane region" description="Helical" evidence="1">
    <location>
        <begin position="709"/>
        <end position="727"/>
    </location>
</feature>
<dbReference type="AlphaFoldDB" id="E8RKB0"/>
<dbReference type="InterPro" id="IPR019286">
    <property type="entry name" value="DUF2339_TM"/>
</dbReference>
<accession>E8RKB0</accession>
<reference evidence="3" key="1">
    <citation type="submission" date="2010-12" db="EMBL/GenBank/DDBJ databases">
        <title>The genome sequence of Filifactor alocis strain ATCC 35896.</title>
        <authorList>
            <consortium name="The Broad Institute Genome Sequencing Platform"/>
            <person name="Ward D."/>
            <person name="Earl A."/>
            <person name="Feldgarden M."/>
            <person name="Young S.K."/>
            <person name="Gargeya S."/>
            <person name="Zeng Q."/>
            <person name="Alvarado L."/>
            <person name="Berlin A."/>
            <person name="Bochicchio J."/>
            <person name="Chapman S.B."/>
            <person name="Chen Z."/>
            <person name="Freedman E."/>
            <person name="Gellesch M."/>
            <person name="Goldberg J."/>
            <person name="Griggs A."/>
            <person name="Gujja S."/>
            <person name="Heilman E."/>
            <person name="Heiman D."/>
            <person name="Howarth C."/>
            <person name="Mehta T."/>
            <person name="Neiman D."/>
            <person name="Pearson M."/>
            <person name="Roberts A."/>
            <person name="Saif S."/>
            <person name="Shea T."/>
            <person name="Shenoy N."/>
            <person name="Sisk P."/>
            <person name="Stolte C."/>
            <person name="Sykes S."/>
            <person name="White J."/>
            <person name="Yandava C."/>
            <person name="Izard J."/>
            <person name="Blanton J.M."/>
            <person name="Baranova O.V."/>
            <person name="Tanner A.C."/>
            <person name="Dewhirst F.E."/>
            <person name="Haas B."/>
            <person name="Nusbaum C."/>
            <person name="Birren B."/>
        </authorList>
    </citation>
    <scope>NUCLEOTIDE SEQUENCE [LARGE SCALE GENOMIC DNA]</scope>
    <source>
        <strain evidence="3">ATCC 35896 / D40 B5</strain>
    </source>
</reference>
<feature type="transmembrane region" description="Helical" evidence="1">
    <location>
        <begin position="155"/>
        <end position="176"/>
    </location>
</feature>
<feature type="transmembrane region" description="Helical" evidence="1">
    <location>
        <begin position="739"/>
        <end position="758"/>
    </location>
</feature>
<feature type="transmembrane region" description="Helical" evidence="1">
    <location>
        <begin position="341"/>
        <end position="359"/>
    </location>
</feature>
<feature type="transmembrane region" description="Helical" evidence="1">
    <location>
        <begin position="291"/>
        <end position="309"/>
    </location>
</feature>
<feature type="transmembrane region" description="Helical" evidence="1">
    <location>
        <begin position="814"/>
        <end position="830"/>
    </location>
</feature>
<dbReference type="PANTHER" id="PTHR38434:SF1">
    <property type="entry name" value="BLL2549 PROTEIN"/>
    <property type="match status" value="1"/>
</dbReference>
<feature type="transmembrane region" description="Helical" evidence="1">
    <location>
        <begin position="240"/>
        <end position="256"/>
    </location>
</feature>
<name>E8RKB0_FILAD</name>
<feature type="transmembrane region" description="Helical" evidence="1">
    <location>
        <begin position="836"/>
        <end position="857"/>
    </location>
</feature>
<dbReference type="Pfam" id="PF10101">
    <property type="entry name" value="DUF2339"/>
    <property type="match status" value="1"/>
</dbReference>
<keyword evidence="3" id="KW-1185">Reference proteome</keyword>
<dbReference type="RefSeq" id="WP_014262597.1">
    <property type="nucleotide sequence ID" value="NC_016630.1"/>
</dbReference>
<proteinExistence type="predicted"/>
<feature type="transmembrane region" description="Helical" evidence="1">
    <location>
        <begin position="869"/>
        <end position="891"/>
    </location>
</feature>
<feature type="transmembrane region" description="Helical" evidence="1">
    <location>
        <begin position="578"/>
        <end position="598"/>
    </location>
</feature>
<evidence type="ECO:0008006" key="4">
    <source>
        <dbReference type="Google" id="ProtNLM"/>
    </source>
</evidence>
<gene>
    <name evidence="2" type="ordered locus">HMPREF0389_01710</name>
</gene>
<feature type="transmembrane region" description="Helical" evidence="1">
    <location>
        <begin position="770"/>
        <end position="793"/>
    </location>
</feature>
<dbReference type="Proteomes" id="UP000007468">
    <property type="component" value="Chromosome"/>
</dbReference>
<dbReference type="OrthoDB" id="3196806at2"/>
<keyword evidence="1" id="KW-0812">Transmembrane</keyword>
<evidence type="ECO:0000313" key="3">
    <source>
        <dbReference type="Proteomes" id="UP000007468"/>
    </source>
</evidence>
<feature type="transmembrane region" description="Helical" evidence="1">
    <location>
        <begin position="604"/>
        <end position="626"/>
    </location>
</feature>
<feature type="transmembrane region" description="Helical" evidence="1">
    <location>
        <begin position="188"/>
        <end position="205"/>
    </location>
</feature>
<feature type="transmembrane region" description="Helical" evidence="1">
    <location>
        <begin position="952"/>
        <end position="969"/>
    </location>
</feature>
<feature type="transmembrane region" description="Helical" evidence="1">
    <location>
        <begin position="366"/>
        <end position="386"/>
    </location>
</feature>
<dbReference type="PANTHER" id="PTHR38434">
    <property type="entry name" value="BLL2549 PROTEIN"/>
    <property type="match status" value="1"/>
</dbReference>
<feature type="transmembrane region" description="Helical" evidence="1">
    <location>
        <begin position="316"/>
        <end position="335"/>
    </location>
</feature>
<feature type="transmembrane region" description="Helical" evidence="1">
    <location>
        <begin position="655"/>
        <end position="671"/>
    </location>
</feature>
<feature type="transmembrane region" description="Helical" evidence="1">
    <location>
        <begin position="498"/>
        <end position="516"/>
    </location>
</feature>
<dbReference type="EMBL" id="CP002390">
    <property type="protein sequence ID" value="ADW16156.1"/>
    <property type="molecule type" value="Genomic_DNA"/>
</dbReference>